<evidence type="ECO:0000313" key="2">
    <source>
        <dbReference type="Proteomes" id="UP000015105"/>
    </source>
</evidence>
<accession>A0A453B263</accession>
<dbReference type="EnsemblPlants" id="AET2Gv20338900.4">
    <property type="protein sequence ID" value="AET2Gv20338900.4"/>
    <property type="gene ID" value="AET2Gv20338900"/>
</dbReference>
<proteinExistence type="predicted"/>
<protein>
    <submittedName>
        <fullName evidence="1">Uncharacterized protein</fullName>
    </submittedName>
</protein>
<dbReference type="Gramene" id="AET2Gv20338900.4">
    <property type="protein sequence ID" value="AET2Gv20338900.4"/>
    <property type="gene ID" value="AET2Gv20338900"/>
</dbReference>
<dbReference type="Gramene" id="AET2Gv20338900.6">
    <property type="protein sequence ID" value="AET2Gv20338900.6"/>
    <property type="gene ID" value="AET2Gv20338900"/>
</dbReference>
<dbReference type="Proteomes" id="UP000015105">
    <property type="component" value="Chromosome 2D"/>
</dbReference>
<keyword evidence="2" id="KW-1185">Reference proteome</keyword>
<dbReference type="Gramene" id="AET2Gv20338900.3">
    <property type="protein sequence ID" value="AET2Gv20338900.3"/>
    <property type="gene ID" value="AET2Gv20338900"/>
</dbReference>
<reference evidence="1" key="3">
    <citation type="journal article" date="2017" name="Nature">
        <title>Genome sequence of the progenitor of the wheat D genome Aegilops tauschii.</title>
        <authorList>
            <person name="Luo M.C."/>
            <person name="Gu Y.Q."/>
            <person name="Puiu D."/>
            <person name="Wang H."/>
            <person name="Twardziok S.O."/>
            <person name="Deal K.R."/>
            <person name="Huo N."/>
            <person name="Zhu T."/>
            <person name="Wang L."/>
            <person name="Wang Y."/>
            <person name="McGuire P.E."/>
            <person name="Liu S."/>
            <person name="Long H."/>
            <person name="Ramasamy R.K."/>
            <person name="Rodriguez J.C."/>
            <person name="Van S.L."/>
            <person name="Yuan L."/>
            <person name="Wang Z."/>
            <person name="Xia Z."/>
            <person name="Xiao L."/>
            <person name="Anderson O.D."/>
            <person name="Ouyang S."/>
            <person name="Liang Y."/>
            <person name="Zimin A.V."/>
            <person name="Pertea G."/>
            <person name="Qi P."/>
            <person name="Bennetzen J.L."/>
            <person name="Dai X."/>
            <person name="Dawson M.W."/>
            <person name="Muller H.G."/>
            <person name="Kugler K."/>
            <person name="Rivarola-Duarte L."/>
            <person name="Spannagl M."/>
            <person name="Mayer K.F.X."/>
            <person name="Lu F.H."/>
            <person name="Bevan M.W."/>
            <person name="Leroy P."/>
            <person name="Li P."/>
            <person name="You F.M."/>
            <person name="Sun Q."/>
            <person name="Liu Z."/>
            <person name="Lyons E."/>
            <person name="Wicker T."/>
            <person name="Salzberg S.L."/>
            <person name="Devos K.M."/>
            <person name="Dvorak J."/>
        </authorList>
    </citation>
    <scope>NUCLEOTIDE SEQUENCE [LARGE SCALE GENOMIC DNA]</scope>
    <source>
        <strain evidence="1">cv. AL8/78</strain>
    </source>
</reference>
<reference evidence="1" key="4">
    <citation type="submission" date="2019-03" db="UniProtKB">
        <authorList>
            <consortium name="EnsemblPlants"/>
        </authorList>
    </citation>
    <scope>IDENTIFICATION</scope>
</reference>
<dbReference type="Gramene" id="AET2Gv20338900.13">
    <property type="protein sequence ID" value="AET2Gv20338900.13"/>
    <property type="gene ID" value="AET2Gv20338900"/>
</dbReference>
<evidence type="ECO:0000313" key="1">
    <source>
        <dbReference type="EnsemblPlants" id="AET2Gv20338900.4"/>
    </source>
</evidence>
<reference evidence="2" key="1">
    <citation type="journal article" date="2014" name="Science">
        <title>Ancient hybridizations among the ancestral genomes of bread wheat.</title>
        <authorList>
            <consortium name="International Wheat Genome Sequencing Consortium,"/>
            <person name="Marcussen T."/>
            <person name="Sandve S.R."/>
            <person name="Heier L."/>
            <person name="Spannagl M."/>
            <person name="Pfeifer M."/>
            <person name="Jakobsen K.S."/>
            <person name="Wulff B.B."/>
            <person name="Steuernagel B."/>
            <person name="Mayer K.F."/>
            <person name="Olsen O.A."/>
        </authorList>
    </citation>
    <scope>NUCLEOTIDE SEQUENCE [LARGE SCALE GENOMIC DNA]</scope>
    <source>
        <strain evidence="2">cv. AL8/78</strain>
    </source>
</reference>
<organism evidence="1 2">
    <name type="scientific">Aegilops tauschii subsp. strangulata</name>
    <name type="common">Goatgrass</name>
    <dbReference type="NCBI Taxonomy" id="200361"/>
    <lineage>
        <taxon>Eukaryota</taxon>
        <taxon>Viridiplantae</taxon>
        <taxon>Streptophyta</taxon>
        <taxon>Embryophyta</taxon>
        <taxon>Tracheophyta</taxon>
        <taxon>Spermatophyta</taxon>
        <taxon>Magnoliopsida</taxon>
        <taxon>Liliopsida</taxon>
        <taxon>Poales</taxon>
        <taxon>Poaceae</taxon>
        <taxon>BOP clade</taxon>
        <taxon>Pooideae</taxon>
        <taxon>Triticodae</taxon>
        <taxon>Triticeae</taxon>
        <taxon>Triticinae</taxon>
        <taxon>Aegilops</taxon>
    </lineage>
</organism>
<reference evidence="1" key="5">
    <citation type="journal article" date="2021" name="G3 (Bethesda)">
        <title>Aegilops tauschii genome assembly Aet v5.0 features greater sequence contiguity and improved annotation.</title>
        <authorList>
            <person name="Wang L."/>
            <person name="Zhu T."/>
            <person name="Rodriguez J.C."/>
            <person name="Deal K.R."/>
            <person name="Dubcovsky J."/>
            <person name="McGuire P.E."/>
            <person name="Lux T."/>
            <person name="Spannagl M."/>
            <person name="Mayer K.F.X."/>
            <person name="Baldrich P."/>
            <person name="Meyers B.C."/>
            <person name="Huo N."/>
            <person name="Gu Y.Q."/>
            <person name="Zhou H."/>
            <person name="Devos K.M."/>
            <person name="Bennetzen J.L."/>
            <person name="Unver T."/>
            <person name="Budak H."/>
            <person name="Gulick P.J."/>
            <person name="Galiba G."/>
            <person name="Kalapos B."/>
            <person name="Nelson D.R."/>
            <person name="Li P."/>
            <person name="You F.M."/>
            <person name="Luo M.C."/>
            <person name="Dvorak J."/>
        </authorList>
    </citation>
    <scope>NUCLEOTIDE SEQUENCE [LARGE SCALE GENOMIC DNA]</scope>
    <source>
        <strain evidence="1">cv. AL8/78</strain>
    </source>
</reference>
<dbReference type="AlphaFoldDB" id="A0A453B263"/>
<name>A0A453B263_AEGTS</name>
<reference evidence="2" key="2">
    <citation type="journal article" date="2017" name="Nat. Plants">
        <title>The Aegilops tauschii genome reveals multiple impacts of transposons.</title>
        <authorList>
            <person name="Zhao G."/>
            <person name="Zou C."/>
            <person name="Li K."/>
            <person name="Wang K."/>
            <person name="Li T."/>
            <person name="Gao L."/>
            <person name="Zhang X."/>
            <person name="Wang H."/>
            <person name="Yang Z."/>
            <person name="Liu X."/>
            <person name="Jiang W."/>
            <person name="Mao L."/>
            <person name="Kong X."/>
            <person name="Jiao Y."/>
            <person name="Jia J."/>
        </authorList>
    </citation>
    <scope>NUCLEOTIDE SEQUENCE [LARGE SCALE GENOMIC DNA]</scope>
    <source>
        <strain evidence="2">cv. AL8/78</strain>
    </source>
</reference>
<dbReference type="EnsemblPlants" id="AET2Gv20338900.6">
    <property type="protein sequence ID" value="AET2Gv20338900.6"/>
    <property type="gene ID" value="AET2Gv20338900"/>
</dbReference>
<dbReference type="EnsemblPlants" id="AET2Gv20338900.3">
    <property type="protein sequence ID" value="AET2Gv20338900.3"/>
    <property type="gene ID" value="AET2Gv20338900"/>
</dbReference>
<sequence length="146" mass="16112">MRKWQEKGERRGEDHHGVSCCSLEAASSHATLLVVFFSCTTSRSINLLIQDLAQESAAYAGRHGDGESVTMVALLSSGEQINRGTLILWFLELFMSQETTLVWTPVSILLPSELCLIASGHKQQDTDGGAVQLMPRLFQLSVLRNH</sequence>
<dbReference type="EnsemblPlants" id="AET2Gv20338900.13">
    <property type="protein sequence ID" value="AET2Gv20338900.13"/>
    <property type="gene ID" value="AET2Gv20338900"/>
</dbReference>